<protein>
    <recommendedName>
        <fullName evidence="5">C1q domain-containing protein</fullName>
    </recommendedName>
</protein>
<dbReference type="SMART" id="SM00110">
    <property type="entry name" value="C1Q"/>
    <property type="match status" value="1"/>
</dbReference>
<proteinExistence type="predicted"/>
<keyword evidence="4" id="KW-0812">Transmembrane</keyword>
<dbReference type="Pfam" id="PF00386">
    <property type="entry name" value="C1q"/>
    <property type="match status" value="1"/>
</dbReference>
<accession>A0ABD0KQ83</accession>
<evidence type="ECO:0000256" key="3">
    <source>
        <dbReference type="ARBA" id="ARBA00022729"/>
    </source>
</evidence>
<feature type="domain" description="C1q" evidence="5">
    <location>
        <begin position="178"/>
        <end position="313"/>
    </location>
</feature>
<evidence type="ECO:0000313" key="7">
    <source>
        <dbReference type="Proteomes" id="UP001519460"/>
    </source>
</evidence>
<dbReference type="EMBL" id="JACVVK020000142">
    <property type="protein sequence ID" value="KAK7489153.1"/>
    <property type="molecule type" value="Genomic_DNA"/>
</dbReference>
<dbReference type="AlphaFoldDB" id="A0ABD0KQ83"/>
<evidence type="ECO:0000256" key="2">
    <source>
        <dbReference type="ARBA" id="ARBA00022525"/>
    </source>
</evidence>
<feature type="transmembrane region" description="Helical" evidence="4">
    <location>
        <begin position="120"/>
        <end position="137"/>
    </location>
</feature>
<dbReference type="PANTHER" id="PTHR22923:SF116">
    <property type="entry name" value="C1Q DOMAIN-CONTAINING PROTEIN"/>
    <property type="match status" value="1"/>
</dbReference>
<sequence>MHIKELHGKLLRRTYRNYHSFDVIKQGTRHTMTISHVLCLCAALAASLHFVVASAPRQEEERVKRSDDPAPLEVVVDKLSQQVNTLTAQVAALTDRQTTCTRKEQKEEPSSSPRTRRKMILTNLIVVVMVVVGALAGQPASRRLQKRSDDTDPLEVVVQTLAQQVSSLNAQVTALQSKIDKVVAFHAYESSHPISSTASGPIVLHNVFTNVGDGFDTQTGYFTAPMSGLYQFHANFMSNDFPQYVHAAIMVDQLLVAVGISDSRHSYFDDVGIAAVVHVNAGQRVFLKNVDSRANSYYGGDYTSFSGFLLRAD</sequence>
<dbReference type="Gene3D" id="2.60.120.40">
    <property type="match status" value="1"/>
</dbReference>
<dbReference type="InterPro" id="IPR001073">
    <property type="entry name" value="C1q_dom"/>
</dbReference>
<evidence type="ECO:0000256" key="1">
    <source>
        <dbReference type="ARBA" id="ARBA00004613"/>
    </source>
</evidence>
<dbReference type="InterPro" id="IPR008983">
    <property type="entry name" value="Tumour_necrosis_fac-like_dom"/>
</dbReference>
<keyword evidence="3" id="KW-0732">Signal</keyword>
<evidence type="ECO:0000259" key="5">
    <source>
        <dbReference type="PROSITE" id="PS50871"/>
    </source>
</evidence>
<reference evidence="6 7" key="1">
    <citation type="journal article" date="2023" name="Sci. Data">
        <title>Genome assembly of the Korean intertidal mud-creeper Batillaria attramentaria.</title>
        <authorList>
            <person name="Patra A.K."/>
            <person name="Ho P.T."/>
            <person name="Jun S."/>
            <person name="Lee S.J."/>
            <person name="Kim Y."/>
            <person name="Won Y.J."/>
        </authorList>
    </citation>
    <scope>NUCLEOTIDE SEQUENCE [LARGE SCALE GENOMIC DNA]</scope>
    <source>
        <strain evidence="6">Wonlab-2016</strain>
    </source>
</reference>
<evidence type="ECO:0000256" key="4">
    <source>
        <dbReference type="SAM" id="Phobius"/>
    </source>
</evidence>
<dbReference type="SUPFAM" id="SSF49842">
    <property type="entry name" value="TNF-like"/>
    <property type="match status" value="1"/>
</dbReference>
<evidence type="ECO:0000313" key="6">
    <source>
        <dbReference type="EMBL" id="KAK7489153.1"/>
    </source>
</evidence>
<dbReference type="PANTHER" id="PTHR22923">
    <property type="entry name" value="CEREBELLIN-RELATED"/>
    <property type="match status" value="1"/>
</dbReference>
<comment type="caution">
    <text evidence="6">The sequence shown here is derived from an EMBL/GenBank/DDBJ whole genome shotgun (WGS) entry which is preliminary data.</text>
</comment>
<dbReference type="PRINTS" id="PR00007">
    <property type="entry name" value="COMPLEMNTC1Q"/>
</dbReference>
<name>A0ABD0KQ83_9CAEN</name>
<organism evidence="6 7">
    <name type="scientific">Batillaria attramentaria</name>
    <dbReference type="NCBI Taxonomy" id="370345"/>
    <lineage>
        <taxon>Eukaryota</taxon>
        <taxon>Metazoa</taxon>
        <taxon>Spiralia</taxon>
        <taxon>Lophotrochozoa</taxon>
        <taxon>Mollusca</taxon>
        <taxon>Gastropoda</taxon>
        <taxon>Caenogastropoda</taxon>
        <taxon>Sorbeoconcha</taxon>
        <taxon>Cerithioidea</taxon>
        <taxon>Batillariidae</taxon>
        <taxon>Batillaria</taxon>
    </lineage>
</organism>
<dbReference type="Proteomes" id="UP001519460">
    <property type="component" value="Unassembled WGS sequence"/>
</dbReference>
<keyword evidence="4" id="KW-1133">Transmembrane helix</keyword>
<dbReference type="PROSITE" id="PS50871">
    <property type="entry name" value="C1Q"/>
    <property type="match status" value="1"/>
</dbReference>
<keyword evidence="4" id="KW-0472">Membrane</keyword>
<feature type="transmembrane region" description="Helical" evidence="4">
    <location>
        <begin position="34"/>
        <end position="55"/>
    </location>
</feature>
<gene>
    <name evidence="6" type="ORF">BaRGS_00019667</name>
</gene>
<keyword evidence="2" id="KW-0964">Secreted</keyword>
<dbReference type="InterPro" id="IPR050822">
    <property type="entry name" value="Cerebellin_Synaptic_Org"/>
</dbReference>
<keyword evidence="7" id="KW-1185">Reference proteome</keyword>
<comment type="subcellular location">
    <subcellularLocation>
        <location evidence="1">Secreted</location>
    </subcellularLocation>
</comment>
<dbReference type="GO" id="GO:0005576">
    <property type="term" value="C:extracellular region"/>
    <property type="evidence" value="ECO:0007669"/>
    <property type="project" value="UniProtKB-SubCell"/>
</dbReference>